<protein>
    <submittedName>
        <fullName evidence="1">DNA packaging protein</fullName>
    </submittedName>
</protein>
<dbReference type="Proteomes" id="UP000292424">
    <property type="component" value="Chromosome"/>
</dbReference>
<dbReference type="InterPro" id="IPR032066">
    <property type="entry name" value="GP3_package"/>
</dbReference>
<dbReference type="Pfam" id="PF16677">
    <property type="entry name" value="GP3_package"/>
    <property type="match status" value="1"/>
</dbReference>
<dbReference type="Gene3D" id="1.10.132.80">
    <property type="match status" value="1"/>
</dbReference>
<sequence>MAAPKNNQFWKQRSKHGCDKLFTTPELLWDAACEYFTWIESNPLIEIKYENGKRRRLPKMRAMSMKSLCFFLKTNEAYFRQFKQRIDNKDDKLSKDFATIIADIETVIFAQKFEGAAAGFLKENIISRELGLADKSDVDHTNKGEKFVSQEAPQIIVQYGTAPPLASSENDIDTKKEV</sequence>
<gene>
    <name evidence="1" type="ORF">E0W69_009360</name>
</gene>
<accession>A0A5P2G4V3</accession>
<reference evidence="1 2" key="1">
    <citation type="submission" date="2019-09" db="EMBL/GenBank/DDBJ databases">
        <title>Complete genome sequence of Arachidicoccus sp. B3-10 isolated from apple orchard soil.</title>
        <authorList>
            <person name="Kim H.S."/>
            <person name="Han K.-I."/>
            <person name="Suh M.K."/>
            <person name="Lee K.C."/>
            <person name="Eom M.K."/>
            <person name="Kim J.-S."/>
            <person name="Kang S.W."/>
            <person name="Sin Y."/>
            <person name="Lee J.-S."/>
        </authorList>
    </citation>
    <scope>NUCLEOTIDE SEQUENCE [LARGE SCALE GENOMIC DNA]</scope>
    <source>
        <strain evidence="1 2">B3-10</strain>
    </source>
</reference>
<evidence type="ECO:0000313" key="2">
    <source>
        <dbReference type="Proteomes" id="UP000292424"/>
    </source>
</evidence>
<organism evidence="1 2">
    <name type="scientific">Rhizosphaericola mali</name>
    <dbReference type="NCBI Taxonomy" id="2545455"/>
    <lineage>
        <taxon>Bacteria</taxon>
        <taxon>Pseudomonadati</taxon>
        <taxon>Bacteroidota</taxon>
        <taxon>Chitinophagia</taxon>
        <taxon>Chitinophagales</taxon>
        <taxon>Chitinophagaceae</taxon>
        <taxon>Rhizosphaericola</taxon>
    </lineage>
</organism>
<evidence type="ECO:0000313" key="1">
    <source>
        <dbReference type="EMBL" id="QES88852.1"/>
    </source>
</evidence>
<dbReference type="KEGG" id="arac:E0W69_009360"/>
<keyword evidence="2" id="KW-1185">Reference proteome</keyword>
<name>A0A5P2G4V3_9BACT</name>
<dbReference type="RefSeq" id="WP_131329800.1">
    <property type="nucleotide sequence ID" value="NZ_CP044016.1"/>
</dbReference>
<dbReference type="OrthoDB" id="8100717at2"/>
<dbReference type="EMBL" id="CP044016">
    <property type="protein sequence ID" value="QES88852.1"/>
    <property type="molecule type" value="Genomic_DNA"/>
</dbReference>
<dbReference type="AlphaFoldDB" id="A0A5P2G4V3"/>
<proteinExistence type="predicted"/>